<dbReference type="PANTHER" id="PTHR24023:SF1112">
    <property type="entry name" value="COL_CUTICLE_N DOMAIN-CONTAINING PROTEIN-RELATED"/>
    <property type="match status" value="1"/>
</dbReference>
<accession>A0A8J6LGM6</accession>
<dbReference type="GO" id="GO:0005615">
    <property type="term" value="C:extracellular space"/>
    <property type="evidence" value="ECO:0007669"/>
    <property type="project" value="TreeGrafter"/>
</dbReference>
<feature type="compositionally biased region" description="Pro residues" evidence="1">
    <location>
        <begin position="266"/>
        <end position="276"/>
    </location>
</feature>
<name>A0A8J6LGM6_TENMO</name>
<dbReference type="InterPro" id="IPR008160">
    <property type="entry name" value="Collagen"/>
</dbReference>
<evidence type="ECO:0000313" key="2">
    <source>
        <dbReference type="EMBL" id="KAH0812391.1"/>
    </source>
</evidence>
<feature type="region of interest" description="Disordered" evidence="1">
    <location>
        <begin position="50"/>
        <end position="190"/>
    </location>
</feature>
<protein>
    <submittedName>
        <fullName evidence="2">Uncharacterized protein</fullName>
    </submittedName>
</protein>
<organism evidence="2 3">
    <name type="scientific">Tenebrio molitor</name>
    <name type="common">Yellow mealworm beetle</name>
    <dbReference type="NCBI Taxonomy" id="7067"/>
    <lineage>
        <taxon>Eukaryota</taxon>
        <taxon>Metazoa</taxon>
        <taxon>Ecdysozoa</taxon>
        <taxon>Arthropoda</taxon>
        <taxon>Hexapoda</taxon>
        <taxon>Insecta</taxon>
        <taxon>Pterygota</taxon>
        <taxon>Neoptera</taxon>
        <taxon>Endopterygota</taxon>
        <taxon>Coleoptera</taxon>
        <taxon>Polyphaga</taxon>
        <taxon>Cucujiformia</taxon>
        <taxon>Tenebrionidae</taxon>
        <taxon>Tenebrio</taxon>
    </lineage>
</organism>
<feature type="compositionally biased region" description="Low complexity" evidence="1">
    <location>
        <begin position="145"/>
        <end position="170"/>
    </location>
</feature>
<proteinExistence type="predicted"/>
<reference evidence="2" key="2">
    <citation type="submission" date="2021-08" db="EMBL/GenBank/DDBJ databases">
        <authorList>
            <person name="Eriksson T."/>
        </authorList>
    </citation>
    <scope>NUCLEOTIDE SEQUENCE</scope>
    <source>
        <strain evidence="2">Stoneville</strain>
        <tissue evidence="2">Whole head</tissue>
    </source>
</reference>
<keyword evidence="3" id="KW-1185">Reference proteome</keyword>
<comment type="caution">
    <text evidence="2">The sequence shown here is derived from an EMBL/GenBank/DDBJ whole genome shotgun (WGS) entry which is preliminary data.</text>
</comment>
<dbReference type="EMBL" id="JABDTM020026090">
    <property type="protein sequence ID" value="KAH0812391.1"/>
    <property type="molecule type" value="Genomic_DNA"/>
</dbReference>
<sequence>MADAQTNLIVSQGYVLTCYVRDSIRFALPFSGARYLGLICGNYALRSPPGQVKAHRGATTQPRILSTEDPHPRTFIIRSASSVKSPRPGQPTDHLQDRNDDDEDFERVTVPLDLLKGKPGIPGPPGYSGPAGPPGQDGPPGPAGPAGKAGHFGPPGADGIPGRPGSNGSPGPAGPRGYPGKNGTPGRNGVLPEMTVLWDYQVHRDHQESQELQNKLIYPKQNENENHNNDLVNIPVELLRGERGKRGKLGPAGPAGPPGNAGSPGPAGPPGPPGKPGSPGKPGKPGTPGTNGPAGPRGPPGADGSNGLPGNNGMNGAPGPKGSPGLKGLQGRRGAPGPPGPPGPSFLGRSAPPSRQDWTLAKSQYNPMVMLNIFLKSKLTDTSEYEY</sequence>
<feature type="region of interest" description="Disordered" evidence="1">
    <location>
        <begin position="244"/>
        <end position="360"/>
    </location>
</feature>
<dbReference type="Proteomes" id="UP000719412">
    <property type="component" value="Unassembled WGS sequence"/>
</dbReference>
<dbReference type="GO" id="GO:0031012">
    <property type="term" value="C:extracellular matrix"/>
    <property type="evidence" value="ECO:0007669"/>
    <property type="project" value="TreeGrafter"/>
</dbReference>
<dbReference type="GO" id="GO:0030020">
    <property type="term" value="F:extracellular matrix structural constituent conferring tensile strength"/>
    <property type="evidence" value="ECO:0007669"/>
    <property type="project" value="TreeGrafter"/>
</dbReference>
<dbReference type="GO" id="GO:0030198">
    <property type="term" value="P:extracellular matrix organization"/>
    <property type="evidence" value="ECO:0007669"/>
    <property type="project" value="TreeGrafter"/>
</dbReference>
<feature type="compositionally biased region" description="Low complexity" evidence="1">
    <location>
        <begin position="287"/>
        <end position="335"/>
    </location>
</feature>
<evidence type="ECO:0000256" key="1">
    <source>
        <dbReference type="SAM" id="MobiDB-lite"/>
    </source>
</evidence>
<dbReference type="InterPro" id="IPR050149">
    <property type="entry name" value="Collagen_superfamily"/>
</dbReference>
<gene>
    <name evidence="2" type="ORF">GEV33_010400</name>
</gene>
<dbReference type="PANTHER" id="PTHR24023">
    <property type="entry name" value="COLLAGEN ALPHA"/>
    <property type="match status" value="1"/>
</dbReference>
<evidence type="ECO:0000313" key="3">
    <source>
        <dbReference type="Proteomes" id="UP000719412"/>
    </source>
</evidence>
<reference evidence="2" key="1">
    <citation type="journal article" date="2020" name="J Insects Food Feed">
        <title>The yellow mealworm (Tenebrio molitor) genome: a resource for the emerging insects as food and feed industry.</title>
        <authorList>
            <person name="Eriksson T."/>
            <person name="Andere A."/>
            <person name="Kelstrup H."/>
            <person name="Emery V."/>
            <person name="Picard C."/>
        </authorList>
    </citation>
    <scope>NUCLEOTIDE SEQUENCE</scope>
    <source>
        <strain evidence="2">Stoneville</strain>
        <tissue evidence="2">Whole head</tissue>
    </source>
</reference>
<feature type="compositionally biased region" description="Pro residues" evidence="1">
    <location>
        <begin position="121"/>
        <end position="143"/>
    </location>
</feature>
<dbReference type="Pfam" id="PF01391">
    <property type="entry name" value="Collagen"/>
    <property type="match status" value="2"/>
</dbReference>
<dbReference type="AlphaFoldDB" id="A0A8J6LGM6"/>